<sequence>MAGEGDDVVMTTFPNEEETRVHQVIKRCRCPNPNAEEAAAAAKKMKKMVKVKERMTREEVERLLSFVPRTFPLRDRKPRCDDPEINQFEDILAHTVLLLNSNTQIILQDQARAREELRTKGYVDRWDQHRSLAQLVSINSQIDSNPTSSKNRPRSDDDDRLLKRAVLQGDAVRGEEEKEAKRMKETTAVVPEEQVEHLLSFVTMEPIPLPVVSADSDDNPNSLRNRMDRLLIRAINHVNTNSQVIRQMQANAREDLRTKGYIDTKDSPDEEAAGSGFEANGYSVLILARHEMKRCSSSKEATPSEEKEAKRTRKEVVKKRMAMERVQHLLSMAPRAPVPLPVIRDDSPELKEIDQALTNIVQALNASSQLIRQMQANALHQLRTKGYVDSDDL</sequence>
<dbReference type="PANTHER" id="PTHR36138:SF13">
    <property type="entry name" value="OS04G0604500 PROTEIN"/>
    <property type="match status" value="1"/>
</dbReference>
<dbReference type="EnsemblPlants" id="OGLUM11G01210.1">
    <property type="protein sequence ID" value="OGLUM11G01210.1"/>
    <property type="gene ID" value="OGLUM11G01210"/>
</dbReference>
<evidence type="ECO:0000313" key="2">
    <source>
        <dbReference type="Proteomes" id="UP000026961"/>
    </source>
</evidence>
<reference evidence="1" key="2">
    <citation type="submission" date="2018-05" db="EMBL/GenBank/DDBJ databases">
        <title>OgluRS3 (Oryza glumaepatula Reference Sequence Version 3).</title>
        <authorList>
            <person name="Zhang J."/>
            <person name="Kudrna D."/>
            <person name="Lee S."/>
            <person name="Talag J."/>
            <person name="Welchert J."/>
            <person name="Wing R.A."/>
        </authorList>
    </citation>
    <scope>NUCLEOTIDE SEQUENCE [LARGE SCALE GENOMIC DNA]</scope>
</reference>
<evidence type="ECO:0000313" key="1">
    <source>
        <dbReference type="EnsemblPlants" id="OGLUM11G01210.1"/>
    </source>
</evidence>
<reference evidence="1" key="1">
    <citation type="submission" date="2015-04" db="UniProtKB">
        <authorList>
            <consortium name="EnsemblPlants"/>
        </authorList>
    </citation>
    <scope>IDENTIFICATION</scope>
</reference>
<dbReference type="AlphaFoldDB" id="A0A0E0BEQ9"/>
<protein>
    <submittedName>
        <fullName evidence="1">Uncharacterized protein</fullName>
    </submittedName>
</protein>
<dbReference type="PANTHER" id="PTHR36138">
    <property type="entry name" value="EXPRESSED PROTEIN-RELATED"/>
    <property type="match status" value="1"/>
</dbReference>
<organism evidence="1">
    <name type="scientific">Oryza glumipatula</name>
    <dbReference type="NCBI Taxonomy" id="40148"/>
    <lineage>
        <taxon>Eukaryota</taxon>
        <taxon>Viridiplantae</taxon>
        <taxon>Streptophyta</taxon>
        <taxon>Embryophyta</taxon>
        <taxon>Tracheophyta</taxon>
        <taxon>Spermatophyta</taxon>
        <taxon>Magnoliopsida</taxon>
        <taxon>Liliopsida</taxon>
        <taxon>Poales</taxon>
        <taxon>Poaceae</taxon>
        <taxon>BOP clade</taxon>
        <taxon>Oryzoideae</taxon>
        <taxon>Oryzeae</taxon>
        <taxon>Oryzinae</taxon>
        <taxon>Oryza</taxon>
    </lineage>
</organism>
<name>A0A0E0BEQ9_9ORYZ</name>
<keyword evidence="2" id="KW-1185">Reference proteome</keyword>
<dbReference type="Proteomes" id="UP000026961">
    <property type="component" value="Chromosome 11"/>
</dbReference>
<proteinExistence type="predicted"/>
<accession>A0A0E0BEQ9</accession>
<dbReference type="Gramene" id="OGLUM11G01210.1">
    <property type="protein sequence ID" value="OGLUM11G01210.1"/>
    <property type="gene ID" value="OGLUM11G01210"/>
</dbReference>